<dbReference type="PANTHER" id="PTHR30043:SF1">
    <property type="entry name" value="ABC TRANSPORT SYSTEM PERMEASE PROTEIN P69"/>
    <property type="match status" value="1"/>
</dbReference>
<evidence type="ECO:0000256" key="1">
    <source>
        <dbReference type="ARBA" id="ARBA00004651"/>
    </source>
</evidence>
<dbReference type="EMBL" id="FZNQ01000003">
    <property type="protein sequence ID" value="SNR36201.1"/>
    <property type="molecule type" value="Genomic_DNA"/>
</dbReference>
<evidence type="ECO:0000256" key="5">
    <source>
        <dbReference type="ARBA" id="ARBA00022989"/>
    </source>
</evidence>
<gene>
    <name evidence="10" type="ORF">SAMN06264855_103236</name>
</gene>
<comment type="subcellular location">
    <subcellularLocation>
        <location evidence="1 7">Cell membrane</location>
        <topology evidence="1 7">Multi-pass membrane protein</topology>
    </subcellularLocation>
</comment>
<evidence type="ECO:0000256" key="7">
    <source>
        <dbReference type="RuleBase" id="RU363032"/>
    </source>
</evidence>
<dbReference type="PANTHER" id="PTHR30043">
    <property type="entry name" value="PHOSPHONATES TRANSPORT SYSTEM PERMEASE PROTEIN"/>
    <property type="match status" value="1"/>
</dbReference>
<comment type="similarity">
    <text evidence="7">Belongs to the binding-protein-dependent transport system permease family.</text>
</comment>
<dbReference type="Pfam" id="PF00528">
    <property type="entry name" value="BPD_transp_1"/>
    <property type="match status" value="1"/>
</dbReference>
<accession>A0A238VPU9</accession>
<feature type="region of interest" description="Disordered" evidence="8">
    <location>
        <begin position="1"/>
        <end position="41"/>
    </location>
</feature>
<name>A0A238VPU9_HALVU</name>
<dbReference type="OrthoDB" id="252910at2157"/>
<keyword evidence="4 7" id="KW-0812">Transmembrane</keyword>
<keyword evidence="6 7" id="KW-0472">Membrane</keyword>
<feature type="compositionally biased region" description="Basic and acidic residues" evidence="8">
    <location>
        <begin position="1"/>
        <end position="10"/>
    </location>
</feature>
<feature type="transmembrane region" description="Helical" evidence="7">
    <location>
        <begin position="60"/>
        <end position="80"/>
    </location>
</feature>
<evidence type="ECO:0000256" key="8">
    <source>
        <dbReference type="SAM" id="MobiDB-lite"/>
    </source>
</evidence>
<keyword evidence="5 7" id="KW-1133">Transmembrane helix</keyword>
<dbReference type="AlphaFoldDB" id="A0A238VPU9"/>
<keyword evidence="3" id="KW-1003">Cell membrane</keyword>
<dbReference type="SUPFAM" id="SSF161098">
    <property type="entry name" value="MetI-like"/>
    <property type="match status" value="1"/>
</dbReference>
<organism evidence="10 11">
    <name type="scientific">Halorubrum vacuolatum</name>
    <name type="common">Natronobacterium vacuolatum</name>
    <dbReference type="NCBI Taxonomy" id="63740"/>
    <lineage>
        <taxon>Archaea</taxon>
        <taxon>Methanobacteriati</taxon>
        <taxon>Methanobacteriota</taxon>
        <taxon>Stenosarchaea group</taxon>
        <taxon>Halobacteria</taxon>
        <taxon>Halobacteriales</taxon>
        <taxon>Haloferacaceae</taxon>
        <taxon>Halorubrum</taxon>
    </lineage>
</organism>
<evidence type="ECO:0000256" key="4">
    <source>
        <dbReference type="ARBA" id="ARBA00022692"/>
    </source>
</evidence>
<keyword evidence="11" id="KW-1185">Reference proteome</keyword>
<dbReference type="InterPro" id="IPR035906">
    <property type="entry name" value="MetI-like_sf"/>
</dbReference>
<dbReference type="RefSeq" id="WP_089384017.1">
    <property type="nucleotide sequence ID" value="NZ_FZNQ01000003.1"/>
</dbReference>
<dbReference type="CDD" id="cd06261">
    <property type="entry name" value="TM_PBP2"/>
    <property type="match status" value="1"/>
</dbReference>
<evidence type="ECO:0000259" key="9">
    <source>
        <dbReference type="PROSITE" id="PS50928"/>
    </source>
</evidence>
<keyword evidence="2 7" id="KW-0813">Transport</keyword>
<dbReference type="InterPro" id="IPR000515">
    <property type="entry name" value="MetI-like"/>
</dbReference>
<dbReference type="PROSITE" id="PS50928">
    <property type="entry name" value="ABC_TM1"/>
    <property type="match status" value="1"/>
</dbReference>
<evidence type="ECO:0000313" key="11">
    <source>
        <dbReference type="Proteomes" id="UP000198397"/>
    </source>
</evidence>
<feature type="transmembrane region" description="Helical" evidence="7">
    <location>
        <begin position="100"/>
        <end position="121"/>
    </location>
</feature>
<reference evidence="10 11" key="1">
    <citation type="submission" date="2017-06" db="EMBL/GenBank/DDBJ databases">
        <authorList>
            <person name="Kim H.J."/>
            <person name="Triplett B.A."/>
        </authorList>
    </citation>
    <scope>NUCLEOTIDE SEQUENCE [LARGE SCALE GENOMIC DNA]</scope>
    <source>
        <strain evidence="10 11">DSM 8800</strain>
    </source>
</reference>
<proteinExistence type="inferred from homology"/>
<feature type="transmembrane region" description="Helical" evidence="7">
    <location>
        <begin position="300"/>
        <end position="319"/>
    </location>
</feature>
<dbReference type="Proteomes" id="UP000198397">
    <property type="component" value="Unassembled WGS sequence"/>
</dbReference>
<feature type="transmembrane region" description="Helical" evidence="7">
    <location>
        <begin position="325"/>
        <end position="345"/>
    </location>
</feature>
<evidence type="ECO:0000256" key="2">
    <source>
        <dbReference type="ARBA" id="ARBA00022448"/>
    </source>
</evidence>
<evidence type="ECO:0000256" key="3">
    <source>
        <dbReference type="ARBA" id="ARBA00022475"/>
    </source>
</evidence>
<feature type="transmembrane region" description="Helical" evidence="7">
    <location>
        <begin position="208"/>
        <end position="238"/>
    </location>
</feature>
<feature type="transmembrane region" description="Helical" evidence="7">
    <location>
        <begin position="164"/>
        <end position="188"/>
    </location>
</feature>
<feature type="domain" description="ABC transmembrane type-1" evidence="9">
    <location>
        <begin position="164"/>
        <end position="346"/>
    </location>
</feature>
<protein>
    <submittedName>
        <fullName evidence="10">Phosphonate transport system permease protein</fullName>
    </submittedName>
</protein>
<dbReference type="Gene3D" id="1.10.3720.10">
    <property type="entry name" value="MetI-like"/>
    <property type="match status" value="1"/>
</dbReference>
<dbReference type="GO" id="GO:0005886">
    <property type="term" value="C:plasma membrane"/>
    <property type="evidence" value="ECO:0007669"/>
    <property type="project" value="UniProtKB-SubCell"/>
</dbReference>
<evidence type="ECO:0000313" key="10">
    <source>
        <dbReference type="EMBL" id="SNR36201.1"/>
    </source>
</evidence>
<evidence type="ECO:0000256" key="6">
    <source>
        <dbReference type="ARBA" id="ARBA00023136"/>
    </source>
</evidence>
<dbReference type="GO" id="GO:0055085">
    <property type="term" value="P:transmembrane transport"/>
    <property type="evidence" value="ECO:0007669"/>
    <property type="project" value="InterPro"/>
</dbReference>
<sequence>MSTDDGRGDNETEGTGAKPTVDAKNTPASDGGVRNDQASDVPTRIREQFENIKQTRRRRAVGWVALAGFLAFTTVQAFAATELLDPDARLGTFVDSLSEFFPITFYFDVIPFLDFTQYISFMRHENLLYDPEIGGLLFQWPPSTADIYAFFFTELGIFQIFGEAGITLAMGFVGTMVGFPFALVFGTLGSERVTPFPFNFIFRGTMSFIRAIPAIIWTLIFIPFLGLGPAAAATAIAFDTIGNLGRLFVDELEEIEDGPIEAMRTTGASKPQIVFFGMLSQVRTAFIAWTLYIFEINVRIAVTVGVLGAGGLGFIVTSQQNLLQFTNMMATLISIFILIISVELFSQRLRSRLRADDIEMSLWELITGFPRRMAESALK</sequence>